<dbReference type="EMBL" id="LR877160">
    <property type="protein sequence ID" value="CAD2220227.1"/>
    <property type="molecule type" value="Genomic_DNA"/>
</dbReference>
<dbReference type="OrthoDB" id="10506692at2759"/>
<reference evidence="2 3" key="1">
    <citation type="submission" date="2020-08" db="EMBL/GenBank/DDBJ databases">
        <authorList>
            <person name="Newling K."/>
            <person name="Davey J."/>
            <person name="Forrester S."/>
        </authorList>
    </citation>
    <scope>NUCLEOTIDE SEQUENCE [LARGE SCALE GENOMIC DNA]</scope>
    <source>
        <strain evidence="3">Crithidia deanei Carvalho (ATCC PRA-265)</strain>
    </source>
</reference>
<keyword evidence="3" id="KW-1185">Reference proteome</keyword>
<feature type="region of interest" description="Disordered" evidence="1">
    <location>
        <begin position="24"/>
        <end position="73"/>
    </location>
</feature>
<protein>
    <recommendedName>
        <fullName evidence="4">CHCH domain containing protein</fullName>
    </recommendedName>
</protein>
<organism evidence="2 3">
    <name type="scientific">Angomonas deanei</name>
    <dbReference type="NCBI Taxonomy" id="59799"/>
    <lineage>
        <taxon>Eukaryota</taxon>
        <taxon>Discoba</taxon>
        <taxon>Euglenozoa</taxon>
        <taxon>Kinetoplastea</taxon>
        <taxon>Metakinetoplastina</taxon>
        <taxon>Trypanosomatida</taxon>
        <taxon>Trypanosomatidae</taxon>
        <taxon>Strigomonadinae</taxon>
        <taxon>Angomonas</taxon>
    </lineage>
</organism>
<dbReference type="VEuPathDB" id="TriTrypDB:ADEAN_000774200"/>
<sequence length="130" mass="13630">MPLFLSQRSAQANSSFTSNTALAAWKGSSRTEVPDLSVGAPSAADHSKTTGAPSPPHHTPHKKGTAPQAVSVPVTPAVEQGNATAKPVSANACATHVSGYRKCLEVNPDAKMNCTWALDNYMKCQETLIE</sequence>
<accession>A0A7G2CMD3</accession>
<gene>
    <name evidence="2" type="ORF">ADEAN_000774200</name>
</gene>
<evidence type="ECO:0000256" key="1">
    <source>
        <dbReference type="SAM" id="MobiDB-lite"/>
    </source>
</evidence>
<name>A0A7G2CMD3_9TRYP</name>
<proteinExistence type="predicted"/>
<evidence type="ECO:0000313" key="2">
    <source>
        <dbReference type="EMBL" id="CAD2220227.1"/>
    </source>
</evidence>
<dbReference type="Proteomes" id="UP000515908">
    <property type="component" value="Chromosome 16"/>
</dbReference>
<evidence type="ECO:0008006" key="4">
    <source>
        <dbReference type="Google" id="ProtNLM"/>
    </source>
</evidence>
<dbReference type="AlphaFoldDB" id="A0A7G2CMD3"/>
<evidence type="ECO:0000313" key="3">
    <source>
        <dbReference type="Proteomes" id="UP000515908"/>
    </source>
</evidence>